<organism evidence="6 7">
    <name type="scientific">Thauera sedimentorum</name>
    <dbReference type="NCBI Taxonomy" id="2767595"/>
    <lineage>
        <taxon>Bacteria</taxon>
        <taxon>Pseudomonadati</taxon>
        <taxon>Pseudomonadota</taxon>
        <taxon>Betaproteobacteria</taxon>
        <taxon>Rhodocyclales</taxon>
        <taxon>Zoogloeaceae</taxon>
        <taxon>Thauera</taxon>
    </lineage>
</organism>
<keyword evidence="3 6" id="KW-0418">Kinase</keyword>
<dbReference type="PANTHER" id="PTHR43289">
    <property type="entry name" value="MITOGEN-ACTIVATED PROTEIN KINASE KINASE KINASE 20-RELATED"/>
    <property type="match status" value="1"/>
</dbReference>
<feature type="domain" description="Protein kinase" evidence="5">
    <location>
        <begin position="26"/>
        <end position="302"/>
    </location>
</feature>
<dbReference type="GO" id="GO:0016301">
    <property type="term" value="F:kinase activity"/>
    <property type="evidence" value="ECO:0007669"/>
    <property type="project" value="UniProtKB-KW"/>
</dbReference>
<evidence type="ECO:0000313" key="6">
    <source>
        <dbReference type="EMBL" id="MBD8502684.1"/>
    </source>
</evidence>
<evidence type="ECO:0000256" key="1">
    <source>
        <dbReference type="ARBA" id="ARBA00022679"/>
    </source>
</evidence>
<dbReference type="InterPro" id="IPR008271">
    <property type="entry name" value="Ser/Thr_kinase_AS"/>
</dbReference>
<evidence type="ECO:0000256" key="3">
    <source>
        <dbReference type="ARBA" id="ARBA00022777"/>
    </source>
</evidence>
<evidence type="ECO:0000256" key="2">
    <source>
        <dbReference type="ARBA" id="ARBA00022741"/>
    </source>
</evidence>
<evidence type="ECO:0000313" key="7">
    <source>
        <dbReference type="Proteomes" id="UP000603602"/>
    </source>
</evidence>
<dbReference type="SMART" id="SM00220">
    <property type="entry name" value="S_TKc"/>
    <property type="match status" value="1"/>
</dbReference>
<dbReference type="Proteomes" id="UP000603602">
    <property type="component" value="Unassembled WGS sequence"/>
</dbReference>
<dbReference type="SUPFAM" id="SSF56112">
    <property type="entry name" value="Protein kinase-like (PK-like)"/>
    <property type="match status" value="1"/>
</dbReference>
<dbReference type="PANTHER" id="PTHR43289:SF6">
    <property type="entry name" value="SERINE_THREONINE-PROTEIN KINASE NEKL-3"/>
    <property type="match status" value="1"/>
</dbReference>
<keyword evidence="7" id="KW-1185">Reference proteome</keyword>
<keyword evidence="1" id="KW-0808">Transferase</keyword>
<keyword evidence="2" id="KW-0547">Nucleotide-binding</keyword>
<evidence type="ECO:0000256" key="4">
    <source>
        <dbReference type="ARBA" id="ARBA00022840"/>
    </source>
</evidence>
<name>A0ABR9B9Q0_9RHOO</name>
<sequence>MSALCIEGTSAPPEIKKALRELSKNIAFTKEDIKASNGYVFFGTNRITEKSVAVKFYYWGGKAEFHAEPKQLAQIEADSVLKIHDAALLDAKWAYFVTPNCTNGDLDEVLEATSLGNLAAIDYTYQILSGLSHLHAKRFIHRDIKPANIYISDDNKAVIGDFGSVKRIPEGASSIPASSHSLLYRPPESITKNSYGVVGDIYQAGIVLYQLLGGPLPYDSRAWLSRREIEHYESITLPNDQREFVDQCIRSRIVSGKVLSLSALPPWVPPNLKRLIRKACHLESAQRFGNASSFMAKLHDLRPSILDWQIVDGVPVLNGVISYRIVETPNGLGVQKRVKGDWRYDNGFEGVTMEELVDEISQRA</sequence>
<protein>
    <submittedName>
        <fullName evidence="6">Protein kinase</fullName>
    </submittedName>
</protein>
<proteinExistence type="predicted"/>
<dbReference type="RefSeq" id="WP_187717446.1">
    <property type="nucleotide sequence ID" value="NZ_JACTAH010000001.1"/>
</dbReference>
<dbReference type="PROSITE" id="PS00108">
    <property type="entry name" value="PROTEIN_KINASE_ST"/>
    <property type="match status" value="1"/>
</dbReference>
<gene>
    <name evidence="6" type="ORF">IFO67_07275</name>
</gene>
<reference evidence="7" key="1">
    <citation type="submission" date="2023-07" db="EMBL/GenBank/DDBJ databases">
        <title>Thauera sp. CAU 1555 isolated from sand of Yaerae Beach.</title>
        <authorList>
            <person name="Kim W."/>
        </authorList>
    </citation>
    <scope>NUCLEOTIDE SEQUENCE [LARGE SCALE GENOMIC DNA]</scope>
    <source>
        <strain evidence="7">CAU 1555</strain>
    </source>
</reference>
<dbReference type="InterPro" id="IPR011009">
    <property type="entry name" value="Kinase-like_dom_sf"/>
</dbReference>
<dbReference type="Gene3D" id="1.10.510.10">
    <property type="entry name" value="Transferase(Phosphotransferase) domain 1"/>
    <property type="match status" value="1"/>
</dbReference>
<dbReference type="Pfam" id="PF00069">
    <property type="entry name" value="Pkinase"/>
    <property type="match status" value="1"/>
</dbReference>
<accession>A0ABR9B9Q0</accession>
<keyword evidence="4" id="KW-0067">ATP-binding</keyword>
<evidence type="ECO:0000259" key="5">
    <source>
        <dbReference type="PROSITE" id="PS50011"/>
    </source>
</evidence>
<comment type="caution">
    <text evidence="6">The sequence shown here is derived from an EMBL/GenBank/DDBJ whole genome shotgun (WGS) entry which is preliminary data.</text>
</comment>
<dbReference type="PROSITE" id="PS50011">
    <property type="entry name" value="PROTEIN_KINASE_DOM"/>
    <property type="match status" value="1"/>
</dbReference>
<dbReference type="EMBL" id="JACYTO010000001">
    <property type="protein sequence ID" value="MBD8502684.1"/>
    <property type="molecule type" value="Genomic_DNA"/>
</dbReference>
<dbReference type="InterPro" id="IPR000719">
    <property type="entry name" value="Prot_kinase_dom"/>
</dbReference>